<dbReference type="PANTHER" id="PTHR46648:SF1">
    <property type="entry name" value="ADENOSINE 5'-MONOPHOSPHORAMIDASE HNT1"/>
    <property type="match status" value="1"/>
</dbReference>
<evidence type="ECO:0000259" key="4">
    <source>
        <dbReference type="PROSITE" id="PS51084"/>
    </source>
</evidence>
<name>A0A8J9ZGA6_BRALA</name>
<dbReference type="PROSITE" id="PS51084">
    <property type="entry name" value="HIT_2"/>
    <property type="match status" value="1"/>
</dbReference>
<evidence type="ECO:0000256" key="1">
    <source>
        <dbReference type="ARBA" id="ARBA00024472"/>
    </source>
</evidence>
<evidence type="ECO:0000256" key="3">
    <source>
        <dbReference type="PROSITE-ProRule" id="PRU00464"/>
    </source>
</evidence>
<dbReference type="InterPro" id="IPR036265">
    <property type="entry name" value="HIT-like_sf"/>
</dbReference>
<dbReference type="InterPro" id="IPR001310">
    <property type="entry name" value="Histidine_triad_HIT"/>
</dbReference>
<evidence type="ECO:0000256" key="2">
    <source>
        <dbReference type="ARBA" id="ARBA00025764"/>
    </source>
</evidence>
<feature type="domain" description="HIT" evidence="4">
    <location>
        <begin position="224"/>
        <end position="327"/>
    </location>
</feature>
<dbReference type="GO" id="GO:0003824">
    <property type="term" value="F:catalytic activity"/>
    <property type="evidence" value="ECO:0007669"/>
    <property type="project" value="InterPro"/>
</dbReference>
<dbReference type="EMBL" id="OV696687">
    <property type="protein sequence ID" value="CAH1252790.1"/>
    <property type="molecule type" value="Genomic_DNA"/>
</dbReference>
<organism evidence="5 6">
    <name type="scientific">Branchiostoma lanceolatum</name>
    <name type="common">Common lancelet</name>
    <name type="synonym">Amphioxus lanceolatum</name>
    <dbReference type="NCBI Taxonomy" id="7740"/>
    <lineage>
        <taxon>Eukaryota</taxon>
        <taxon>Metazoa</taxon>
        <taxon>Chordata</taxon>
        <taxon>Cephalochordata</taxon>
        <taxon>Leptocardii</taxon>
        <taxon>Amphioxiformes</taxon>
        <taxon>Branchiostomatidae</taxon>
        <taxon>Branchiostoma</taxon>
    </lineage>
</organism>
<sequence length="365" mass="40730">MYFASPNLSWLDAVISRKKLFSDEFSQHLRTARSCDCALPYPTMSTGSAAFKLTLGDQRVLREDEHHVAFLDPTPNLGGATVVMCKDQQAKDLWTLTDEQFVGLMLATKQIAQHVAAKLKVRRCAMVANSKVRGHAHTLILPLDSLGEKWAPVLAEEMAFSTVYPGYVTTKSGPRAEDSILDDVQSRILQANQCNLPDNDEASQSHPQFSPDTTFYGEASDDNLFARIVRGELQQWRVWEDRDHVAFLTPFPNTLGYTVVVPRTHLSSDIFSLPTNDYIKLLQCAKTVGMLIRKGLNTEGFAIVCEGMEIDYAHVKVIPVHATSASMEPVEPMYMERYPGFVTSRPGPPVSVDYLDSIESLLKMQ</sequence>
<dbReference type="SUPFAM" id="SSF54197">
    <property type="entry name" value="HIT-like"/>
    <property type="match status" value="2"/>
</dbReference>
<evidence type="ECO:0000313" key="5">
    <source>
        <dbReference type="EMBL" id="CAH1252790.1"/>
    </source>
</evidence>
<keyword evidence="6" id="KW-1185">Reference proteome</keyword>
<dbReference type="PANTHER" id="PTHR46648">
    <property type="entry name" value="HIT FAMILY PROTEIN 1"/>
    <property type="match status" value="1"/>
</dbReference>
<dbReference type="InterPro" id="IPR011146">
    <property type="entry name" value="HIT-like"/>
</dbReference>
<evidence type="ECO:0000313" key="6">
    <source>
        <dbReference type="Proteomes" id="UP000838412"/>
    </source>
</evidence>
<dbReference type="OrthoDB" id="2262349at2759"/>
<comment type="similarity">
    <text evidence="2">Belongs to the HINT family.</text>
</comment>
<reference evidence="5" key="1">
    <citation type="submission" date="2022-01" db="EMBL/GenBank/DDBJ databases">
        <authorList>
            <person name="Braso-Vives M."/>
        </authorList>
    </citation>
    <scope>NUCLEOTIDE SEQUENCE</scope>
</reference>
<protein>
    <submittedName>
        <fullName evidence="5">Hypp1013 protein</fullName>
    </submittedName>
</protein>
<accession>A0A8J9ZGA6</accession>
<gene>
    <name evidence="5" type="primary">Hypp1013</name>
    <name evidence="5" type="ORF">BLAG_LOCUS12778</name>
</gene>
<dbReference type="Proteomes" id="UP000838412">
    <property type="component" value="Chromosome 2"/>
</dbReference>
<proteinExistence type="inferred from homology"/>
<comment type="caution">
    <text evidence="3">Lacks conserved residue(s) required for the propagation of feature annotation.</text>
</comment>
<dbReference type="Gene3D" id="3.30.428.10">
    <property type="entry name" value="HIT-like"/>
    <property type="match status" value="2"/>
</dbReference>
<dbReference type="AlphaFoldDB" id="A0A8J9ZGA6"/>
<comment type="catalytic activity">
    <reaction evidence="1">
        <text>adenosine 5'-phosphoramidate + H2O = NH4(+) + AMP</text>
        <dbReference type="Rhea" id="RHEA:67916"/>
        <dbReference type="ChEBI" id="CHEBI:15377"/>
        <dbReference type="ChEBI" id="CHEBI:28938"/>
        <dbReference type="ChEBI" id="CHEBI:57890"/>
        <dbReference type="ChEBI" id="CHEBI:456215"/>
    </reaction>
</comment>